<evidence type="ECO:0000313" key="1">
    <source>
        <dbReference type="EMBL" id="KOO26685.1"/>
    </source>
</evidence>
<name>A0A0M0JJM2_9EUKA</name>
<proteinExistence type="predicted"/>
<reference evidence="2" key="1">
    <citation type="journal article" date="2015" name="PLoS Genet.">
        <title>Genome Sequence and Transcriptome Analyses of Chrysochromulina tobin: Metabolic Tools for Enhanced Algal Fitness in the Prominent Order Prymnesiales (Haptophyceae).</title>
        <authorList>
            <person name="Hovde B.T."/>
            <person name="Deodato C.R."/>
            <person name="Hunsperger H.M."/>
            <person name="Ryken S.A."/>
            <person name="Yost W."/>
            <person name="Jha R.K."/>
            <person name="Patterson J."/>
            <person name="Monnat R.J. Jr."/>
            <person name="Barlow S.B."/>
            <person name="Starkenburg S.R."/>
            <person name="Cattolico R.A."/>
        </authorList>
    </citation>
    <scope>NUCLEOTIDE SEQUENCE</scope>
    <source>
        <strain evidence="2">CCMP291</strain>
    </source>
</reference>
<protein>
    <submittedName>
        <fullName evidence="1">Uncharacterized protein</fullName>
    </submittedName>
</protein>
<evidence type="ECO:0000313" key="2">
    <source>
        <dbReference type="Proteomes" id="UP000037460"/>
    </source>
</evidence>
<dbReference type="Gene3D" id="3.90.550.10">
    <property type="entry name" value="Spore Coat Polysaccharide Biosynthesis Protein SpsA, Chain A"/>
    <property type="match status" value="1"/>
</dbReference>
<accession>A0A0M0JJM2</accession>
<keyword evidence="2" id="KW-1185">Reference proteome</keyword>
<dbReference type="Proteomes" id="UP000037460">
    <property type="component" value="Unassembled WGS sequence"/>
</dbReference>
<dbReference type="InterPro" id="IPR029044">
    <property type="entry name" value="Nucleotide-diphossugar_trans"/>
</dbReference>
<dbReference type="SUPFAM" id="SSF53448">
    <property type="entry name" value="Nucleotide-diphospho-sugar transferases"/>
    <property type="match status" value="1"/>
</dbReference>
<dbReference type="AlphaFoldDB" id="A0A0M0JJM2"/>
<comment type="caution">
    <text evidence="1">The sequence shown here is derived from an EMBL/GenBank/DDBJ whole genome shotgun (WGS) entry which is preliminary data.</text>
</comment>
<organism evidence="1 2">
    <name type="scientific">Chrysochromulina tobinii</name>
    <dbReference type="NCBI Taxonomy" id="1460289"/>
    <lineage>
        <taxon>Eukaryota</taxon>
        <taxon>Haptista</taxon>
        <taxon>Haptophyta</taxon>
        <taxon>Prymnesiophyceae</taxon>
        <taxon>Prymnesiales</taxon>
        <taxon>Chrysochromulinaceae</taxon>
        <taxon>Chrysochromulina</taxon>
    </lineage>
</organism>
<dbReference type="EMBL" id="JWZX01002818">
    <property type="protein sequence ID" value="KOO26685.1"/>
    <property type="molecule type" value="Genomic_DNA"/>
</dbReference>
<sequence>MTTVADMGEWDTIYGPASRFLAARRASGTVLVHLDDDEFPCERQLCLLAAKALKEPIGIYGQHKRTCNEEKGYQIRGDMRRPYAWARAKFNVLLTLFASTSRAFNDAFVRHYDNYATTLASTRGNGEDIAYSHFLLRFYNRTPTFVQKYPCNRWEVNGTSVMSPYFGGFSKLDDHAGMSDRKFFHYMTRRRLCRMLWNRTSWTIAVGHRAPQLVPTTKLTVDTS</sequence>
<gene>
    <name evidence="1" type="ORF">Ctob_013317</name>
</gene>